<dbReference type="InParanoid" id="G0PHR6"/>
<reference evidence="2" key="1">
    <citation type="submission" date="2011-07" db="EMBL/GenBank/DDBJ databases">
        <authorList>
            <consortium name="Caenorhabditis brenneri Sequencing and Analysis Consortium"/>
            <person name="Wilson R.K."/>
        </authorList>
    </citation>
    <scope>NUCLEOTIDE SEQUENCE [LARGE SCALE GENOMIC DNA]</scope>
    <source>
        <strain evidence="2">PB2801</strain>
    </source>
</reference>
<protein>
    <submittedName>
        <fullName evidence="1">Uncharacterized protein</fullName>
    </submittedName>
</protein>
<dbReference type="EMBL" id="GL380501">
    <property type="protein sequence ID" value="EGT56912.1"/>
    <property type="molecule type" value="Genomic_DNA"/>
</dbReference>
<sequence>MRSSLPKKYWQLQSRPPYPCGELAEKVNVSKRNQHTRRKNILCTPPEEEKLLF</sequence>
<name>G0PHR6_CAEBE</name>
<evidence type="ECO:0000313" key="1">
    <source>
        <dbReference type="EMBL" id="EGT56912.1"/>
    </source>
</evidence>
<keyword evidence="2" id="KW-1185">Reference proteome</keyword>
<accession>G0PHR6</accession>
<dbReference type="Proteomes" id="UP000008068">
    <property type="component" value="Unassembled WGS sequence"/>
</dbReference>
<proteinExistence type="predicted"/>
<gene>
    <name evidence="1" type="ORF">CAEBREN_22475</name>
</gene>
<evidence type="ECO:0000313" key="2">
    <source>
        <dbReference type="Proteomes" id="UP000008068"/>
    </source>
</evidence>
<dbReference type="AlphaFoldDB" id="G0PHR6"/>
<organism evidence="2">
    <name type="scientific">Caenorhabditis brenneri</name>
    <name type="common">Nematode worm</name>
    <dbReference type="NCBI Taxonomy" id="135651"/>
    <lineage>
        <taxon>Eukaryota</taxon>
        <taxon>Metazoa</taxon>
        <taxon>Ecdysozoa</taxon>
        <taxon>Nematoda</taxon>
        <taxon>Chromadorea</taxon>
        <taxon>Rhabditida</taxon>
        <taxon>Rhabditina</taxon>
        <taxon>Rhabditomorpha</taxon>
        <taxon>Rhabditoidea</taxon>
        <taxon>Rhabditidae</taxon>
        <taxon>Peloderinae</taxon>
        <taxon>Caenorhabditis</taxon>
    </lineage>
</organism>
<dbReference type="HOGENOM" id="CLU_3070672_0_0_1"/>